<gene>
    <name evidence="2" type="ORF">SAMN06269173_105306</name>
</gene>
<feature type="chain" id="PRO_5013122363" evidence="1">
    <location>
        <begin position="20"/>
        <end position="291"/>
    </location>
</feature>
<dbReference type="RefSeq" id="WP_089333109.1">
    <property type="nucleotide sequence ID" value="NZ_FZNS01000005.1"/>
</dbReference>
<evidence type="ECO:0000313" key="3">
    <source>
        <dbReference type="Proteomes" id="UP000198310"/>
    </source>
</evidence>
<keyword evidence="1" id="KW-0732">Signal</keyword>
<reference evidence="3" key="1">
    <citation type="submission" date="2017-06" db="EMBL/GenBank/DDBJ databases">
        <authorList>
            <person name="Varghese N."/>
            <person name="Submissions S."/>
        </authorList>
    </citation>
    <scope>NUCLEOTIDE SEQUENCE [LARGE SCALE GENOMIC DNA]</scope>
    <source>
        <strain evidence="3">DSM 28041</strain>
    </source>
</reference>
<accession>A0A238YLE3</accession>
<feature type="signal peptide" evidence="1">
    <location>
        <begin position="1"/>
        <end position="19"/>
    </location>
</feature>
<dbReference type="EMBL" id="FZNS01000005">
    <property type="protein sequence ID" value="SNR71443.1"/>
    <property type="molecule type" value="Genomic_DNA"/>
</dbReference>
<sequence>MMRAALTLLFFLLLGAAQAAAPPQLVLDVARFRNENVAVKGAVVEVYATVSGQSLTYKRRGPKLFQAAATVTLELIRPDGAAVYQETVLLKPPVLRDTTAVIKNPISFQKRIVVPDGSYVLRGQVRDQYKGGTANIVEVPLVLQSTSIKPVLSDIVLLAKPASRTIADGNNFIRNGFSLTRAPGGLYARGADKVYFYSELHNATSDQPLTLRYRLRTPTATKDLVTSTGSVTGASGKPTVVSGEVDISKVPAGEYVLLVEVRNAKNQLLASQTAKLSRNPDDYAPAGAVMP</sequence>
<proteinExistence type="predicted"/>
<protein>
    <submittedName>
        <fullName evidence="2">Uncharacterized protein</fullName>
    </submittedName>
</protein>
<evidence type="ECO:0000313" key="2">
    <source>
        <dbReference type="EMBL" id="SNR71443.1"/>
    </source>
</evidence>
<organism evidence="2 3">
    <name type="scientific">Hymenobacter mucosus</name>
    <dbReference type="NCBI Taxonomy" id="1411120"/>
    <lineage>
        <taxon>Bacteria</taxon>
        <taxon>Pseudomonadati</taxon>
        <taxon>Bacteroidota</taxon>
        <taxon>Cytophagia</taxon>
        <taxon>Cytophagales</taxon>
        <taxon>Hymenobacteraceae</taxon>
        <taxon>Hymenobacter</taxon>
    </lineage>
</organism>
<evidence type="ECO:0000256" key="1">
    <source>
        <dbReference type="SAM" id="SignalP"/>
    </source>
</evidence>
<name>A0A238YLE3_9BACT</name>
<dbReference type="AlphaFoldDB" id="A0A238YLE3"/>
<keyword evidence="3" id="KW-1185">Reference proteome</keyword>
<dbReference type="Proteomes" id="UP000198310">
    <property type="component" value="Unassembled WGS sequence"/>
</dbReference>